<dbReference type="AlphaFoldDB" id="Q1ENV6"/>
<name>Q1ENV6_MUSAC</name>
<protein>
    <submittedName>
        <fullName evidence="2">Uncharacterized protein</fullName>
    </submittedName>
</protein>
<sequence length="241" mass="26368">MSQTHCHGLSWNCLRREAPLRPRRELSLRYLSRASSLRYCSTKISPLGISRRVERTTVSPQTTAHRVSGVEQPFASPSGPARGCKRRRRPTRCGRSRRTMSGTGSSASCPPSDPSSAAPLSSPTSPSSAPLASPPMMPSAASAPPALPSLPTLIPFLRSRLGRGSMLWIRGSSASASRSRRSPFPRRTPRTRAWSRGRSWSSATSPMISSLLVSVRDTEHTKIRCTGYVRRQMKTGKFRAP</sequence>
<reference evidence="2" key="1">
    <citation type="submission" date="2006-05" db="EMBL/GenBank/DDBJ databases">
        <authorList>
            <person name="Town C.D."/>
            <person name="Ronning C.M."/>
            <person name="Cheung F."/>
            <person name="Haas B.J."/>
            <person name="Althoff R."/>
            <person name="Arbogast T."/>
            <person name="Hine E."/>
            <person name="Piffanelli P."/>
            <person name="Tallon L.J."/>
        </authorList>
    </citation>
    <scope>NUCLEOTIDE SEQUENCE</scope>
</reference>
<feature type="compositionally biased region" description="Low complexity" evidence="1">
    <location>
        <begin position="99"/>
        <end position="131"/>
    </location>
</feature>
<feature type="compositionally biased region" description="Basic residues" evidence="1">
    <location>
        <begin position="83"/>
        <end position="98"/>
    </location>
</feature>
<evidence type="ECO:0000313" key="2">
    <source>
        <dbReference type="EMBL" id="ABF72019.1"/>
    </source>
</evidence>
<feature type="compositionally biased region" description="Basic residues" evidence="1">
    <location>
        <begin position="178"/>
        <end position="195"/>
    </location>
</feature>
<gene>
    <name evidence="2" type="ORF">MA4_82I11.20</name>
</gene>
<proteinExistence type="predicted"/>
<accession>Q1ENV6</accession>
<dbReference type="EMBL" id="AC186955">
    <property type="protein sequence ID" value="ABF72019.1"/>
    <property type="molecule type" value="Genomic_DNA"/>
</dbReference>
<organism evidence="2">
    <name type="scientific">Musa acuminata</name>
    <name type="common">Banana</name>
    <name type="synonym">Musa cavendishii</name>
    <dbReference type="NCBI Taxonomy" id="4641"/>
    <lineage>
        <taxon>Eukaryota</taxon>
        <taxon>Viridiplantae</taxon>
        <taxon>Streptophyta</taxon>
        <taxon>Embryophyta</taxon>
        <taxon>Tracheophyta</taxon>
        <taxon>Spermatophyta</taxon>
        <taxon>Magnoliopsida</taxon>
        <taxon>Liliopsida</taxon>
        <taxon>Zingiberales</taxon>
        <taxon>Musaceae</taxon>
        <taxon>Musa</taxon>
    </lineage>
</organism>
<feature type="region of interest" description="Disordered" evidence="1">
    <location>
        <begin position="171"/>
        <end position="198"/>
    </location>
</feature>
<evidence type="ECO:0000256" key="1">
    <source>
        <dbReference type="SAM" id="MobiDB-lite"/>
    </source>
</evidence>
<feature type="compositionally biased region" description="Polar residues" evidence="1">
    <location>
        <begin position="56"/>
        <end position="65"/>
    </location>
</feature>
<feature type="region of interest" description="Disordered" evidence="1">
    <location>
        <begin position="55"/>
        <end position="143"/>
    </location>
</feature>